<sequence>MKRSSITPAQTPSTRNARRERHARRIHEAAQRAQEAAAVSAATVGPPPSVARKSSARVEQEGVGKDPGDAPGVQVPAPAAPAFGS</sequence>
<feature type="compositionally biased region" description="Basic residues" evidence="1">
    <location>
        <begin position="16"/>
        <end position="25"/>
    </location>
</feature>
<gene>
    <name evidence="2" type="ORF">THAOC_28682</name>
</gene>
<feature type="compositionally biased region" description="Basic and acidic residues" evidence="1">
    <location>
        <begin position="56"/>
        <end position="68"/>
    </location>
</feature>
<dbReference type="EMBL" id="AGNL01040466">
    <property type="protein sequence ID" value="EJK52085.1"/>
    <property type="molecule type" value="Genomic_DNA"/>
</dbReference>
<dbReference type="Proteomes" id="UP000266841">
    <property type="component" value="Unassembled WGS sequence"/>
</dbReference>
<feature type="non-terminal residue" evidence="2">
    <location>
        <position position="85"/>
    </location>
</feature>
<feature type="compositionally biased region" description="Low complexity" evidence="1">
    <location>
        <begin position="69"/>
        <end position="85"/>
    </location>
</feature>
<dbReference type="AlphaFoldDB" id="K0RFR1"/>
<comment type="caution">
    <text evidence="2">The sequence shown here is derived from an EMBL/GenBank/DDBJ whole genome shotgun (WGS) entry which is preliminary data.</text>
</comment>
<evidence type="ECO:0000313" key="2">
    <source>
        <dbReference type="EMBL" id="EJK52085.1"/>
    </source>
</evidence>
<proteinExistence type="predicted"/>
<feature type="compositionally biased region" description="Polar residues" evidence="1">
    <location>
        <begin position="1"/>
        <end position="14"/>
    </location>
</feature>
<name>K0RFR1_THAOC</name>
<organism evidence="2 3">
    <name type="scientific">Thalassiosira oceanica</name>
    <name type="common">Marine diatom</name>
    <dbReference type="NCBI Taxonomy" id="159749"/>
    <lineage>
        <taxon>Eukaryota</taxon>
        <taxon>Sar</taxon>
        <taxon>Stramenopiles</taxon>
        <taxon>Ochrophyta</taxon>
        <taxon>Bacillariophyta</taxon>
        <taxon>Coscinodiscophyceae</taxon>
        <taxon>Thalassiosirophycidae</taxon>
        <taxon>Thalassiosirales</taxon>
        <taxon>Thalassiosiraceae</taxon>
        <taxon>Thalassiosira</taxon>
    </lineage>
</organism>
<reference evidence="2 3" key="1">
    <citation type="journal article" date="2012" name="Genome Biol.">
        <title>Genome and low-iron response of an oceanic diatom adapted to chronic iron limitation.</title>
        <authorList>
            <person name="Lommer M."/>
            <person name="Specht M."/>
            <person name="Roy A.S."/>
            <person name="Kraemer L."/>
            <person name="Andreson R."/>
            <person name="Gutowska M.A."/>
            <person name="Wolf J."/>
            <person name="Bergner S.V."/>
            <person name="Schilhabel M.B."/>
            <person name="Klostermeier U.C."/>
            <person name="Beiko R.G."/>
            <person name="Rosenstiel P."/>
            <person name="Hippler M."/>
            <person name="Laroche J."/>
        </authorList>
    </citation>
    <scope>NUCLEOTIDE SEQUENCE [LARGE SCALE GENOMIC DNA]</scope>
    <source>
        <strain evidence="2 3">CCMP1005</strain>
    </source>
</reference>
<accession>K0RFR1</accession>
<evidence type="ECO:0000313" key="3">
    <source>
        <dbReference type="Proteomes" id="UP000266841"/>
    </source>
</evidence>
<evidence type="ECO:0000256" key="1">
    <source>
        <dbReference type="SAM" id="MobiDB-lite"/>
    </source>
</evidence>
<feature type="compositionally biased region" description="Low complexity" evidence="1">
    <location>
        <begin position="31"/>
        <end position="42"/>
    </location>
</feature>
<keyword evidence="3" id="KW-1185">Reference proteome</keyword>
<protein>
    <submittedName>
        <fullName evidence="2">Uncharacterized protein</fullName>
    </submittedName>
</protein>
<feature type="region of interest" description="Disordered" evidence="1">
    <location>
        <begin position="1"/>
        <end position="85"/>
    </location>
</feature>